<feature type="region of interest" description="Disordered" evidence="1">
    <location>
        <begin position="257"/>
        <end position="302"/>
    </location>
</feature>
<dbReference type="Proteomes" id="UP001596406">
    <property type="component" value="Unassembled WGS sequence"/>
</dbReference>
<feature type="domain" description="DUF7282" evidence="3">
    <location>
        <begin position="28"/>
        <end position="115"/>
    </location>
</feature>
<protein>
    <recommendedName>
        <fullName evidence="3">DUF7282 domain-containing protein</fullName>
    </recommendedName>
</protein>
<keyword evidence="2" id="KW-0812">Transmembrane</keyword>
<dbReference type="InterPro" id="IPR055706">
    <property type="entry name" value="Slg1/2_DUF7282"/>
</dbReference>
<evidence type="ECO:0000256" key="2">
    <source>
        <dbReference type="SAM" id="Phobius"/>
    </source>
</evidence>
<gene>
    <name evidence="4" type="ORF">ACFQHK_10435</name>
</gene>
<feature type="region of interest" description="Disordered" evidence="1">
    <location>
        <begin position="228"/>
        <end position="247"/>
    </location>
</feature>
<proteinExistence type="predicted"/>
<evidence type="ECO:0000313" key="4">
    <source>
        <dbReference type="EMBL" id="MFC6836926.1"/>
    </source>
</evidence>
<dbReference type="AlphaFoldDB" id="A0ABD5UFG1"/>
<evidence type="ECO:0000256" key="1">
    <source>
        <dbReference type="SAM" id="MobiDB-lite"/>
    </source>
</evidence>
<reference evidence="4 5" key="1">
    <citation type="journal article" date="2019" name="Int. J. Syst. Evol. Microbiol.">
        <title>The Global Catalogue of Microorganisms (GCM) 10K type strain sequencing project: providing services to taxonomists for standard genome sequencing and annotation.</title>
        <authorList>
            <consortium name="The Broad Institute Genomics Platform"/>
            <consortium name="The Broad Institute Genome Sequencing Center for Infectious Disease"/>
            <person name="Wu L."/>
            <person name="Ma J."/>
        </authorList>
    </citation>
    <scope>NUCLEOTIDE SEQUENCE [LARGE SCALE GENOMIC DNA]</scope>
    <source>
        <strain evidence="4 5">PSRA2</strain>
    </source>
</reference>
<comment type="caution">
    <text evidence="4">The sequence shown here is derived from an EMBL/GenBank/DDBJ whole genome shotgun (WGS) entry which is preliminary data.</text>
</comment>
<evidence type="ECO:0000259" key="3">
    <source>
        <dbReference type="Pfam" id="PF23951"/>
    </source>
</evidence>
<evidence type="ECO:0000313" key="5">
    <source>
        <dbReference type="Proteomes" id="UP001596406"/>
    </source>
</evidence>
<dbReference type="EMBL" id="JBHSXM010000001">
    <property type="protein sequence ID" value="MFC6836926.1"/>
    <property type="molecule type" value="Genomic_DNA"/>
</dbReference>
<feature type="transmembrane region" description="Helical" evidence="2">
    <location>
        <begin position="309"/>
        <end position="327"/>
    </location>
</feature>
<name>A0ABD5UFG1_9EURY</name>
<organism evidence="4 5">
    <name type="scientific">Halomarina ordinaria</name>
    <dbReference type="NCBI Taxonomy" id="3033939"/>
    <lineage>
        <taxon>Archaea</taxon>
        <taxon>Methanobacteriati</taxon>
        <taxon>Methanobacteriota</taxon>
        <taxon>Stenosarchaea group</taxon>
        <taxon>Halobacteria</taxon>
        <taxon>Halobacteriales</taxon>
        <taxon>Natronomonadaceae</taxon>
        <taxon>Halomarina</taxon>
    </lineage>
</organism>
<keyword evidence="2" id="KW-0472">Membrane</keyword>
<dbReference type="RefSeq" id="WP_304448600.1">
    <property type="nucleotide sequence ID" value="NZ_JARRAH010000001.1"/>
</dbReference>
<keyword evidence="5" id="KW-1185">Reference proteome</keyword>
<dbReference type="Pfam" id="PF23951">
    <property type="entry name" value="DUF7282"/>
    <property type="match status" value="2"/>
</dbReference>
<feature type="domain" description="DUF7282" evidence="3">
    <location>
        <begin position="146"/>
        <end position="253"/>
    </location>
</feature>
<sequence>MARALAVALALLAVCAVVPAPASAHANHLTVDTQVVADDRVVVENAFVSVDAHVVIRADDDGAPGEPLGSTRVSPGMHTAVEVPLDEGTLDANRTLWAVLHRDDGDGEFSPDDDRALTYFGSVAGERFAARATDADSGANVVAEGFSLQRADRGSVSVERVELPRDGHLVVRDATGATENGSENASAANGTVVATRALDAGVHEDVPLDLSPANLTVDRGTADLVATVHVDDGDGTDGDGDRPVRVGDERVGSAFSVAVGETSGPESLGDPDLNTPTETPDEGERTSAPGTDADDGDGASDDTVGLGPGFGVFVALLALAVTGVLALSRRVR</sequence>
<accession>A0ABD5UFG1</accession>
<keyword evidence="2" id="KW-1133">Transmembrane helix</keyword>